<comment type="caution">
    <text evidence="1">The sequence shown here is derived from an EMBL/GenBank/DDBJ whole genome shotgun (WGS) entry which is preliminary data.</text>
</comment>
<evidence type="ECO:0000313" key="2">
    <source>
        <dbReference type="Proteomes" id="UP000886998"/>
    </source>
</evidence>
<name>A0A8X7C1F2_9ARAC</name>
<dbReference type="OrthoDB" id="10270430at2759"/>
<gene>
    <name evidence="1" type="ORF">TNIN_252471</name>
</gene>
<accession>A0A8X7C1F2</accession>
<protein>
    <submittedName>
        <fullName evidence="1">Uncharacterized protein</fullName>
    </submittedName>
</protein>
<sequence length="83" mass="9595">MCGPGFLFKQGKGKDSRRERGWSIVIRGTKRHFSRKQSFRWKPETDLQGGKGSLLEERAAGDWDEYQSCEVKGVLCLEETCRR</sequence>
<dbReference type="Proteomes" id="UP000886998">
    <property type="component" value="Unassembled WGS sequence"/>
</dbReference>
<reference evidence="1" key="1">
    <citation type="submission" date="2020-08" db="EMBL/GenBank/DDBJ databases">
        <title>Multicomponent nature underlies the extraordinary mechanical properties of spider dragline silk.</title>
        <authorList>
            <person name="Kono N."/>
            <person name="Nakamura H."/>
            <person name="Mori M."/>
            <person name="Yoshida Y."/>
            <person name="Ohtoshi R."/>
            <person name="Malay A.D."/>
            <person name="Moran D.A.P."/>
            <person name="Tomita M."/>
            <person name="Numata K."/>
            <person name="Arakawa K."/>
        </authorList>
    </citation>
    <scope>NUCLEOTIDE SEQUENCE</scope>
</reference>
<proteinExistence type="predicted"/>
<dbReference type="AlphaFoldDB" id="A0A8X7C1F2"/>
<organism evidence="1 2">
    <name type="scientific">Trichonephila inaurata madagascariensis</name>
    <dbReference type="NCBI Taxonomy" id="2747483"/>
    <lineage>
        <taxon>Eukaryota</taxon>
        <taxon>Metazoa</taxon>
        <taxon>Ecdysozoa</taxon>
        <taxon>Arthropoda</taxon>
        <taxon>Chelicerata</taxon>
        <taxon>Arachnida</taxon>
        <taxon>Araneae</taxon>
        <taxon>Araneomorphae</taxon>
        <taxon>Entelegynae</taxon>
        <taxon>Araneoidea</taxon>
        <taxon>Nephilidae</taxon>
        <taxon>Trichonephila</taxon>
        <taxon>Trichonephila inaurata</taxon>
    </lineage>
</organism>
<dbReference type="EMBL" id="BMAV01007415">
    <property type="protein sequence ID" value="GFY50327.1"/>
    <property type="molecule type" value="Genomic_DNA"/>
</dbReference>
<evidence type="ECO:0000313" key="1">
    <source>
        <dbReference type="EMBL" id="GFY50327.1"/>
    </source>
</evidence>
<keyword evidence="2" id="KW-1185">Reference proteome</keyword>